<organism evidence="1 2">
    <name type="scientific">Cystobacter fuscus (strain ATCC 25194 / DSM 2262 / NBRC 100088 / M29)</name>
    <dbReference type="NCBI Taxonomy" id="1242864"/>
    <lineage>
        <taxon>Bacteria</taxon>
        <taxon>Pseudomonadati</taxon>
        <taxon>Myxococcota</taxon>
        <taxon>Myxococcia</taxon>
        <taxon>Myxococcales</taxon>
        <taxon>Cystobacterineae</taxon>
        <taxon>Archangiaceae</taxon>
        <taxon>Cystobacter</taxon>
    </lineage>
</organism>
<dbReference type="eggNOG" id="COG3519">
    <property type="taxonomic scope" value="Bacteria"/>
</dbReference>
<dbReference type="Pfam" id="PF05947">
    <property type="entry name" value="T6SS_TssF"/>
    <property type="match status" value="1"/>
</dbReference>
<dbReference type="AlphaFoldDB" id="S9QHR2"/>
<evidence type="ECO:0000313" key="1">
    <source>
        <dbReference type="EMBL" id="EPX55988.1"/>
    </source>
</evidence>
<gene>
    <name evidence="1" type="ORF">D187_008243</name>
</gene>
<dbReference type="InterPro" id="IPR010272">
    <property type="entry name" value="T6SS_TssF"/>
</dbReference>
<name>S9QHR2_CYSF2</name>
<dbReference type="PANTHER" id="PTHR35370">
    <property type="entry name" value="CYTOPLASMIC PROTEIN-RELATED-RELATED"/>
    <property type="match status" value="1"/>
</dbReference>
<evidence type="ECO:0008006" key="3">
    <source>
        <dbReference type="Google" id="ProtNLM"/>
    </source>
</evidence>
<proteinExistence type="predicted"/>
<dbReference type="Proteomes" id="UP000011682">
    <property type="component" value="Unassembled WGS sequence"/>
</dbReference>
<protein>
    <recommendedName>
        <fullName evidence="3">Protein ImpG/VasA</fullName>
    </recommendedName>
</protein>
<sequence>MAVSDSSDRMYLEYLNELDALERFRQRFLTAYPTVPLDREDPHVRRLVESMAFFSVQTRAATQHNVRSTWLRLFSAFFDFLLQPLPAVAMVQALPGDKMTETVTLARGTELRLSPAHGAPGTFRTRRNLRILPIAPAGTDVVRLADGRYRLILRFESSFARRDPVGMFSLHVRHLDEYRPSLAVFHALRQHLKQVSVVYDAPASESSQGLPCEFFLGDPPAELDDAGSYEHPLHRVRAFFQMPEQGLFLHVAVPSHRKEWSRFSLCLDLDKSWSVGRSTHPDFLVPFVVPVENLKAEPAQPLVADGTRSEFPIRGMSAGKALRLHSVTGVFTLGRAGRVPMRPAFLPGEGPSYELDESLDADMRPRHSLLVSLPQAFTEPQKLLVEALWHQPDFITEAVGRISVSIPGRHVEGLDWRLVGRLEAHRDSTLRQDVAGLTRLLAWKVKSTLDRNELAALLNYLGTPVDEPFNRVLPWVRELKATVAPDGALRGSGLLHVYEMILEPFDASAEPLVACFLEQIQRLLEAWNGEASVVLRSSIAGAGAFPVKTSS</sequence>
<dbReference type="PANTHER" id="PTHR35370:SF1">
    <property type="entry name" value="TYPE VI SECRETION SYSTEM COMPONENT TSSF1"/>
    <property type="match status" value="1"/>
</dbReference>
<accession>S9QHR2</accession>
<dbReference type="EMBL" id="ANAH02000067">
    <property type="protein sequence ID" value="EPX55988.1"/>
    <property type="molecule type" value="Genomic_DNA"/>
</dbReference>
<reference evidence="1" key="1">
    <citation type="submission" date="2013-05" db="EMBL/GenBank/DDBJ databases">
        <title>Genome assembly of Cystobacter fuscus DSM 2262.</title>
        <authorList>
            <person name="Sharma G."/>
            <person name="Khatri I."/>
            <person name="Kaur C."/>
            <person name="Mayilraj S."/>
            <person name="Subramanian S."/>
        </authorList>
    </citation>
    <scope>NUCLEOTIDE SEQUENCE [LARGE SCALE GENOMIC DNA]</scope>
    <source>
        <strain evidence="1">DSM 2262</strain>
    </source>
</reference>
<evidence type="ECO:0000313" key="2">
    <source>
        <dbReference type="Proteomes" id="UP000011682"/>
    </source>
</evidence>
<comment type="caution">
    <text evidence="1">The sequence shown here is derived from an EMBL/GenBank/DDBJ whole genome shotgun (WGS) entry which is preliminary data.</text>
</comment>
<keyword evidence="2" id="KW-1185">Reference proteome</keyword>